<dbReference type="Proteomes" id="UP000177876">
    <property type="component" value="Unassembled WGS sequence"/>
</dbReference>
<dbReference type="CDD" id="cd17299">
    <property type="entry name" value="acetolactate_decarboxylase"/>
    <property type="match status" value="1"/>
</dbReference>
<evidence type="ECO:0000256" key="3">
    <source>
        <dbReference type="ARBA" id="ARBA00007106"/>
    </source>
</evidence>
<comment type="caution">
    <text evidence="10">The sequence shown here is derived from an EMBL/GenBank/DDBJ whole genome shotgun (WGS) entry which is preliminary data.</text>
</comment>
<organism evidence="10 11">
    <name type="scientific">Candidatus Solincola sediminis</name>
    <dbReference type="NCBI Taxonomy" id="1797199"/>
    <lineage>
        <taxon>Bacteria</taxon>
        <taxon>Bacillati</taxon>
        <taxon>Actinomycetota</taxon>
        <taxon>Candidatus Geothermincolia</taxon>
        <taxon>Candidatus Geothermincolales</taxon>
        <taxon>Candidatus Geothermincolaceae</taxon>
        <taxon>Candidatus Solincola</taxon>
    </lineage>
</organism>
<dbReference type="PIRSF" id="PIRSF001332">
    <property type="entry name" value="Acetolac_decarb"/>
    <property type="match status" value="1"/>
</dbReference>
<dbReference type="UniPathway" id="UPA00626">
    <property type="reaction ID" value="UER00678"/>
</dbReference>
<dbReference type="AlphaFoldDB" id="A0A1F2WMY7"/>
<dbReference type="GO" id="GO:0047605">
    <property type="term" value="F:acetolactate decarboxylase activity"/>
    <property type="evidence" value="ECO:0007669"/>
    <property type="project" value="UniProtKB-UniRule"/>
</dbReference>
<sequence length="261" mass="28512">MKVRYYTFLVALACLIILVAIPGCGQSETNYVEIDNESLYQVSTYGALSKGFYDGVVEIAILKEKGDFGLGTLNGLDGEMVVLDGEYYQIKTDGKAYAIADSSLSPFADVTFFDSDTQANPPEGLDYSGLQSYINGILPSKNTFFAIKIEGSFSYVKARSVPAQNEPYPILTDALKNQTVFEYNSVQGIMVGFWCPSYTGSVCIPAYHLHFITDDREAGGHVLDMKLGAVTVSLDETNDLEVQLPSSDDFLHMNLESATGE</sequence>
<dbReference type="Pfam" id="PF03306">
    <property type="entry name" value="AAL_decarboxy"/>
    <property type="match status" value="1"/>
</dbReference>
<dbReference type="PANTHER" id="PTHR35524:SF1">
    <property type="entry name" value="ALPHA-ACETOLACTATE DECARBOXYLASE"/>
    <property type="match status" value="1"/>
</dbReference>
<evidence type="ECO:0000256" key="9">
    <source>
        <dbReference type="PIRNR" id="PIRNR001332"/>
    </source>
</evidence>
<accession>A0A1F2WMY7</accession>
<comment type="catalytic activity">
    <reaction evidence="1 9">
        <text>(2S)-2-acetolactate + H(+) = (R)-acetoin + CO2</text>
        <dbReference type="Rhea" id="RHEA:21580"/>
        <dbReference type="ChEBI" id="CHEBI:15378"/>
        <dbReference type="ChEBI" id="CHEBI:15686"/>
        <dbReference type="ChEBI" id="CHEBI:16526"/>
        <dbReference type="ChEBI" id="CHEBI:58476"/>
        <dbReference type="EC" id="4.1.1.5"/>
    </reaction>
</comment>
<keyword evidence="7 9" id="KW-0005">Acetoin biosynthesis</keyword>
<proteinExistence type="inferred from homology"/>
<evidence type="ECO:0000256" key="6">
    <source>
        <dbReference type="ARBA" id="ARBA00022793"/>
    </source>
</evidence>
<dbReference type="EMBL" id="MELK01000025">
    <property type="protein sequence ID" value="OFW58218.1"/>
    <property type="molecule type" value="Genomic_DNA"/>
</dbReference>
<dbReference type="InterPro" id="IPR005128">
    <property type="entry name" value="Acetolactate_a_deCO2ase"/>
</dbReference>
<evidence type="ECO:0000313" key="10">
    <source>
        <dbReference type="EMBL" id="OFW58218.1"/>
    </source>
</evidence>
<evidence type="ECO:0000256" key="2">
    <source>
        <dbReference type="ARBA" id="ARBA00005170"/>
    </source>
</evidence>
<gene>
    <name evidence="10" type="ORF">A2Y75_08665</name>
</gene>
<comment type="similarity">
    <text evidence="3 9">Belongs to the alpha-acetolactate decarboxylase family.</text>
</comment>
<evidence type="ECO:0000256" key="8">
    <source>
        <dbReference type="ARBA" id="ARBA00023239"/>
    </source>
</evidence>
<dbReference type="GO" id="GO:0045151">
    <property type="term" value="P:acetoin biosynthetic process"/>
    <property type="evidence" value="ECO:0007669"/>
    <property type="project" value="UniProtKB-UniRule"/>
</dbReference>
<comment type="pathway">
    <text evidence="2 9">Polyol metabolism; (R,R)-butane-2,3-diol biosynthesis; (R,R)-butane-2,3-diol from pyruvate: step 2/3.</text>
</comment>
<name>A0A1F2WMY7_9ACTN</name>
<dbReference type="Gene3D" id="3.30.1330.80">
    <property type="entry name" value="Hypothetical protein, similar to alpha- acetolactate decarboxylase, domain 2"/>
    <property type="match status" value="2"/>
</dbReference>
<dbReference type="PANTHER" id="PTHR35524">
    <property type="entry name" value="ALPHA-ACETOLACTATE DECARBOXYLASE"/>
    <property type="match status" value="1"/>
</dbReference>
<reference evidence="10 11" key="1">
    <citation type="journal article" date="2016" name="Nat. Commun.">
        <title>Thousands of microbial genomes shed light on interconnected biogeochemical processes in an aquifer system.</title>
        <authorList>
            <person name="Anantharaman K."/>
            <person name="Brown C.T."/>
            <person name="Hug L.A."/>
            <person name="Sharon I."/>
            <person name="Castelle C.J."/>
            <person name="Probst A.J."/>
            <person name="Thomas B.C."/>
            <person name="Singh A."/>
            <person name="Wilkins M.J."/>
            <person name="Karaoz U."/>
            <person name="Brodie E.L."/>
            <person name="Williams K.H."/>
            <person name="Hubbard S.S."/>
            <person name="Banfield J.F."/>
        </authorList>
    </citation>
    <scope>NUCLEOTIDE SEQUENCE [LARGE SCALE GENOMIC DNA]</scope>
</reference>
<keyword evidence="8 9" id="KW-0456">Lyase</keyword>
<evidence type="ECO:0000256" key="1">
    <source>
        <dbReference type="ARBA" id="ARBA00001784"/>
    </source>
</evidence>
<evidence type="ECO:0000313" key="11">
    <source>
        <dbReference type="Proteomes" id="UP000177876"/>
    </source>
</evidence>
<evidence type="ECO:0000256" key="7">
    <source>
        <dbReference type="ARBA" id="ARBA00023061"/>
    </source>
</evidence>
<dbReference type="SUPFAM" id="SSF117856">
    <property type="entry name" value="AF0104/ALDC/Ptd012-like"/>
    <property type="match status" value="1"/>
</dbReference>
<protein>
    <recommendedName>
        <fullName evidence="5 9">Alpha-acetolactate decarboxylase</fullName>
        <ecNumber evidence="4 9">4.1.1.5</ecNumber>
    </recommendedName>
</protein>
<evidence type="ECO:0000256" key="5">
    <source>
        <dbReference type="ARBA" id="ARBA00020164"/>
    </source>
</evidence>
<keyword evidence="6 9" id="KW-0210">Decarboxylase</keyword>
<dbReference type="STRING" id="1797197.A2Y75_08665"/>
<dbReference type="NCBIfam" id="TIGR01252">
    <property type="entry name" value="acetolac_decarb"/>
    <property type="match status" value="1"/>
</dbReference>
<evidence type="ECO:0000256" key="4">
    <source>
        <dbReference type="ARBA" id="ARBA00013204"/>
    </source>
</evidence>
<dbReference type="EC" id="4.1.1.5" evidence="4 9"/>